<keyword evidence="5" id="KW-1185">Reference proteome</keyword>
<evidence type="ECO:0000313" key="5">
    <source>
        <dbReference type="Proteomes" id="UP000308730"/>
    </source>
</evidence>
<dbReference type="PANTHER" id="PTHR43462">
    <property type="entry name" value="ALANYL-TRNA EDITING PROTEIN"/>
    <property type="match status" value="1"/>
</dbReference>
<evidence type="ECO:0000256" key="3">
    <source>
        <dbReference type="SAM" id="Coils"/>
    </source>
</evidence>
<evidence type="ECO:0008006" key="6">
    <source>
        <dbReference type="Google" id="ProtNLM"/>
    </source>
</evidence>
<dbReference type="InterPro" id="IPR051335">
    <property type="entry name" value="Alanyl-tRNA_Editing_Enzymes"/>
</dbReference>
<dbReference type="PANTHER" id="PTHR43462:SF1">
    <property type="entry name" value="ALANYL-TRNA EDITING PROTEIN AARSD1"/>
    <property type="match status" value="1"/>
</dbReference>
<dbReference type="GO" id="GO:0002196">
    <property type="term" value="F:Ser-tRNA(Ala) deacylase activity"/>
    <property type="evidence" value="ECO:0007669"/>
    <property type="project" value="TreeGrafter"/>
</dbReference>
<dbReference type="InterPro" id="IPR009000">
    <property type="entry name" value="Transl_B-barrel_sf"/>
</dbReference>
<dbReference type="SUPFAM" id="SSF50447">
    <property type="entry name" value="Translation proteins"/>
    <property type="match status" value="1"/>
</dbReference>
<accession>A0A4S4MXZ0</accession>
<reference evidence="4 5" key="1">
    <citation type="submission" date="2019-02" db="EMBL/GenBank/DDBJ databases">
        <title>Genome sequencing of the rare red list fungi Antrodiella citrinella (Flaviporus citrinellus).</title>
        <authorList>
            <person name="Buettner E."/>
            <person name="Kellner H."/>
        </authorList>
    </citation>
    <scope>NUCLEOTIDE SEQUENCE [LARGE SCALE GENOMIC DNA]</scope>
    <source>
        <strain evidence="4 5">DSM 108506</strain>
    </source>
</reference>
<evidence type="ECO:0000256" key="1">
    <source>
        <dbReference type="ARBA" id="ARBA00022723"/>
    </source>
</evidence>
<dbReference type="AlphaFoldDB" id="A0A4S4MXZ0"/>
<keyword evidence="2" id="KW-0862">Zinc</keyword>
<feature type="coiled-coil region" evidence="3">
    <location>
        <begin position="252"/>
        <end position="279"/>
    </location>
</feature>
<comment type="caution">
    <text evidence="4">The sequence shown here is derived from an EMBL/GenBank/DDBJ whole genome shotgun (WGS) entry which is preliminary data.</text>
</comment>
<evidence type="ECO:0000313" key="4">
    <source>
        <dbReference type="EMBL" id="THH31324.1"/>
    </source>
</evidence>
<sequence length="383" mass="41569">MTVVLPPTTPLDYHRIVSPTLQIPTDTQKPIPVGLLACQRNPLLRELVSQVISCTVSQSQPLSAAEKRARKGKEQTPKVALIEVILHDTVLFPEGGGQPHDIGVFTTSDGELWDVVDVKRHGGHAVHYVPAKGNDVDDALKSFVIGSNIGIALGDKGLQRRLDHMSVHTSQHLLSAVIESQLKLPTLSWSLTAYPTPSYVEVPRAMTVEEISSVQEECNRYVFEGRQIHVEVEELVLEPVTTAEASRSSERVQQVVDDRRKTTKRVDDLENELAAAIAHELAAGARTILHRHRVDDTGNAIGFLSSIATAYATAADPAKPYLLVLSSSPDEKKVKQVGDAVKAKLNAKGGGKGTKWSGKFTGVWKNSREGGIMEDVLAGISVE</sequence>
<dbReference type="Proteomes" id="UP000308730">
    <property type="component" value="Unassembled WGS sequence"/>
</dbReference>
<dbReference type="Gene3D" id="2.40.30.130">
    <property type="match status" value="1"/>
</dbReference>
<evidence type="ECO:0000256" key="2">
    <source>
        <dbReference type="ARBA" id="ARBA00022833"/>
    </source>
</evidence>
<dbReference type="InterPro" id="IPR018163">
    <property type="entry name" value="Thr/Ala-tRNA-synth_IIc_edit"/>
</dbReference>
<dbReference type="OrthoDB" id="288942at2759"/>
<gene>
    <name evidence="4" type="ORF">EUX98_g2893</name>
</gene>
<dbReference type="GO" id="GO:0046872">
    <property type="term" value="F:metal ion binding"/>
    <property type="evidence" value="ECO:0007669"/>
    <property type="project" value="UniProtKB-KW"/>
</dbReference>
<proteinExistence type="predicted"/>
<dbReference type="GO" id="GO:0000166">
    <property type="term" value="F:nucleotide binding"/>
    <property type="evidence" value="ECO:0007669"/>
    <property type="project" value="InterPro"/>
</dbReference>
<name>A0A4S4MXZ0_9APHY</name>
<organism evidence="4 5">
    <name type="scientific">Antrodiella citrinella</name>
    <dbReference type="NCBI Taxonomy" id="2447956"/>
    <lineage>
        <taxon>Eukaryota</taxon>
        <taxon>Fungi</taxon>
        <taxon>Dikarya</taxon>
        <taxon>Basidiomycota</taxon>
        <taxon>Agaricomycotina</taxon>
        <taxon>Agaricomycetes</taxon>
        <taxon>Polyporales</taxon>
        <taxon>Steccherinaceae</taxon>
        <taxon>Antrodiella</taxon>
    </lineage>
</organism>
<keyword evidence="3" id="KW-0175">Coiled coil</keyword>
<keyword evidence="1" id="KW-0479">Metal-binding</keyword>
<dbReference type="EMBL" id="SGPM01000051">
    <property type="protein sequence ID" value="THH31324.1"/>
    <property type="molecule type" value="Genomic_DNA"/>
</dbReference>
<dbReference type="SUPFAM" id="SSF55186">
    <property type="entry name" value="ThrRS/AlaRS common domain"/>
    <property type="match status" value="1"/>
</dbReference>
<dbReference type="Gene3D" id="3.30.980.10">
    <property type="entry name" value="Threonyl-trna Synthetase, Chain A, domain 2"/>
    <property type="match status" value="1"/>
</dbReference>
<protein>
    <recommendedName>
        <fullName evidence="6">Alanyl-transfer RNA synthetases family profile domain-containing protein</fullName>
    </recommendedName>
</protein>